<evidence type="ECO:0000313" key="1">
    <source>
        <dbReference type="EMBL" id="CAE8585775.1"/>
    </source>
</evidence>
<dbReference type="EMBL" id="CAJNNV010001770">
    <property type="protein sequence ID" value="CAE8585775.1"/>
    <property type="molecule type" value="Genomic_DNA"/>
</dbReference>
<gene>
    <name evidence="1" type="ORF">PGLA1383_LOCUS4678</name>
    <name evidence="2" type="ORF">PGLA1383_LOCUS7257</name>
    <name evidence="4" type="ORF">PGLA2088_LOCUS33523</name>
    <name evidence="3" type="ORF">PGLA2088_LOCUS3719</name>
</gene>
<protein>
    <submittedName>
        <fullName evidence="4">Uncharacterized protein</fullName>
    </submittedName>
</protein>
<dbReference type="OrthoDB" id="363224at2759"/>
<evidence type="ECO:0000313" key="2">
    <source>
        <dbReference type="EMBL" id="CAE8588456.1"/>
    </source>
</evidence>
<evidence type="ECO:0000313" key="4">
    <source>
        <dbReference type="EMBL" id="CAE8705097.1"/>
    </source>
</evidence>
<dbReference type="InterPro" id="IPR056347">
    <property type="entry name" value="Microp_apicomplexa_8"/>
</dbReference>
<sequence>MLAAFSARALLPRACAQASEVAGPCGIAAPLALQVRWKNQINSVSLLRQYYNRMPIRKKWRKAIMRGTMVMCEKTGQVKMPTLAISGYDEKNPYRGRFENLKSTRVWFKD</sequence>
<proteinExistence type="predicted"/>
<keyword evidence="6" id="KW-1185">Reference proteome</keyword>
<evidence type="ECO:0000313" key="3">
    <source>
        <dbReference type="EMBL" id="CAE8645218.1"/>
    </source>
</evidence>
<dbReference type="Proteomes" id="UP000626109">
    <property type="component" value="Unassembled WGS sequence"/>
</dbReference>
<dbReference type="EMBL" id="CAJNNW010030908">
    <property type="protein sequence ID" value="CAE8705097.1"/>
    <property type="molecule type" value="Genomic_DNA"/>
</dbReference>
<dbReference type="Proteomes" id="UP000654075">
    <property type="component" value="Unassembled WGS sequence"/>
</dbReference>
<organism evidence="4 5">
    <name type="scientific">Polarella glacialis</name>
    <name type="common">Dinoflagellate</name>
    <dbReference type="NCBI Taxonomy" id="89957"/>
    <lineage>
        <taxon>Eukaryota</taxon>
        <taxon>Sar</taxon>
        <taxon>Alveolata</taxon>
        <taxon>Dinophyceae</taxon>
        <taxon>Suessiales</taxon>
        <taxon>Suessiaceae</taxon>
        <taxon>Polarella</taxon>
    </lineage>
</organism>
<dbReference type="Pfam" id="PF23512">
    <property type="entry name" value="Microp_apicomplexa_8"/>
    <property type="match status" value="1"/>
</dbReference>
<accession>A0A813KI25</accession>
<dbReference type="AlphaFoldDB" id="A0A813KI25"/>
<name>A0A813KI25_POLGL</name>
<reference evidence="4" key="1">
    <citation type="submission" date="2021-02" db="EMBL/GenBank/DDBJ databases">
        <authorList>
            <person name="Dougan E. K."/>
            <person name="Rhodes N."/>
            <person name="Thang M."/>
            <person name="Chan C."/>
        </authorList>
    </citation>
    <scope>NUCLEOTIDE SEQUENCE</scope>
</reference>
<evidence type="ECO:0000313" key="5">
    <source>
        <dbReference type="Proteomes" id="UP000626109"/>
    </source>
</evidence>
<dbReference type="EMBL" id="CAJNNW010003263">
    <property type="protein sequence ID" value="CAE8645218.1"/>
    <property type="molecule type" value="Genomic_DNA"/>
</dbReference>
<dbReference type="EMBL" id="CAJNNV010003145">
    <property type="protein sequence ID" value="CAE8588456.1"/>
    <property type="molecule type" value="Genomic_DNA"/>
</dbReference>
<comment type="caution">
    <text evidence="4">The sequence shown here is derived from an EMBL/GenBank/DDBJ whole genome shotgun (WGS) entry which is preliminary data.</text>
</comment>
<dbReference type="OMA" id="QYRGRFE"/>
<evidence type="ECO:0000313" key="6">
    <source>
        <dbReference type="Proteomes" id="UP000654075"/>
    </source>
</evidence>